<dbReference type="Ensembl" id="ENSORLT00000042477.1">
    <property type="protein sequence ID" value="ENSORLP00000035499.1"/>
    <property type="gene ID" value="ENSORLG00000023063.1"/>
</dbReference>
<name>A0A3B3HUG4_ORYLA</name>
<sequence>MASFKKSFESLKGSSHSAAKGITETTVQAAQDAVQQVAESSKETVNTAAQDVSRQSQAAIGKAADKASDTIRVFGQQMESRKE</sequence>
<protein>
    <submittedName>
        <fullName evidence="1">Uncharacterized protein</fullName>
    </submittedName>
</protein>
<proteinExistence type="predicted"/>
<organism evidence="1 2">
    <name type="scientific">Oryzias latipes</name>
    <name type="common">Japanese rice fish</name>
    <name type="synonym">Japanese killifish</name>
    <dbReference type="NCBI Taxonomy" id="8090"/>
    <lineage>
        <taxon>Eukaryota</taxon>
        <taxon>Metazoa</taxon>
        <taxon>Chordata</taxon>
        <taxon>Craniata</taxon>
        <taxon>Vertebrata</taxon>
        <taxon>Euteleostomi</taxon>
        <taxon>Actinopterygii</taxon>
        <taxon>Neopterygii</taxon>
        <taxon>Teleostei</taxon>
        <taxon>Neoteleostei</taxon>
        <taxon>Acanthomorphata</taxon>
        <taxon>Ovalentaria</taxon>
        <taxon>Atherinomorphae</taxon>
        <taxon>Beloniformes</taxon>
        <taxon>Adrianichthyidae</taxon>
        <taxon>Oryziinae</taxon>
        <taxon>Oryzias</taxon>
    </lineage>
</organism>
<keyword evidence="2" id="KW-1185">Reference proteome</keyword>
<dbReference type="Bgee" id="ENSORLG00000023063">
    <property type="expression patterns" value="Expressed in adult organism and 9 other cell types or tissues"/>
</dbReference>
<reference evidence="1 2" key="1">
    <citation type="journal article" date="2007" name="Nature">
        <title>The medaka draft genome and insights into vertebrate genome evolution.</title>
        <authorList>
            <person name="Kasahara M."/>
            <person name="Naruse K."/>
            <person name="Sasaki S."/>
            <person name="Nakatani Y."/>
            <person name="Qu W."/>
            <person name="Ahsan B."/>
            <person name="Yamada T."/>
            <person name="Nagayasu Y."/>
            <person name="Doi K."/>
            <person name="Kasai Y."/>
            <person name="Jindo T."/>
            <person name="Kobayashi D."/>
            <person name="Shimada A."/>
            <person name="Toyoda A."/>
            <person name="Kuroki Y."/>
            <person name="Fujiyama A."/>
            <person name="Sasaki T."/>
            <person name="Shimizu A."/>
            <person name="Asakawa S."/>
            <person name="Shimizu N."/>
            <person name="Hashimoto S."/>
            <person name="Yang J."/>
            <person name="Lee Y."/>
            <person name="Matsushima K."/>
            <person name="Sugano S."/>
            <person name="Sakaizumi M."/>
            <person name="Narita T."/>
            <person name="Ohishi K."/>
            <person name="Haga S."/>
            <person name="Ohta F."/>
            <person name="Nomoto H."/>
            <person name="Nogata K."/>
            <person name="Morishita T."/>
            <person name="Endo T."/>
            <person name="Shin-I T."/>
            <person name="Takeda H."/>
            <person name="Morishita S."/>
            <person name="Kohara Y."/>
        </authorList>
    </citation>
    <scope>NUCLEOTIDE SEQUENCE [LARGE SCALE GENOMIC DNA]</scope>
    <source>
        <strain evidence="1 2">Hd-rR</strain>
    </source>
</reference>
<dbReference type="GeneTree" id="ENSGT00940000177070"/>
<accession>A0A3B3HUG4</accession>
<dbReference type="InParanoid" id="A0A3B3HUG4"/>
<dbReference type="Proteomes" id="UP000001038">
    <property type="component" value="Chromosome 10"/>
</dbReference>
<evidence type="ECO:0000313" key="2">
    <source>
        <dbReference type="Proteomes" id="UP000001038"/>
    </source>
</evidence>
<dbReference type="AlphaFoldDB" id="A0A3B3HUG4"/>
<evidence type="ECO:0000313" key="1">
    <source>
        <dbReference type="Ensembl" id="ENSORLP00000035499.1"/>
    </source>
</evidence>
<reference evidence="1" key="2">
    <citation type="submission" date="2025-08" db="UniProtKB">
        <authorList>
            <consortium name="Ensembl"/>
        </authorList>
    </citation>
    <scope>IDENTIFICATION</scope>
    <source>
        <strain evidence="1">Hd-rR</strain>
    </source>
</reference>
<reference evidence="1" key="3">
    <citation type="submission" date="2025-09" db="UniProtKB">
        <authorList>
            <consortium name="Ensembl"/>
        </authorList>
    </citation>
    <scope>IDENTIFICATION</scope>
    <source>
        <strain evidence="1">Hd-rR</strain>
    </source>
</reference>